<gene>
    <name evidence="4" type="ORF">GYA93_05120</name>
</gene>
<keyword evidence="2" id="KW-0378">Hydrolase</keyword>
<dbReference type="Proteomes" id="UP000466307">
    <property type="component" value="Unassembled WGS sequence"/>
</dbReference>
<dbReference type="InterPro" id="IPR015797">
    <property type="entry name" value="NUDIX_hydrolase-like_dom_sf"/>
</dbReference>
<dbReference type="InterPro" id="IPR000086">
    <property type="entry name" value="NUDIX_hydrolase_dom"/>
</dbReference>
<evidence type="ECO:0000259" key="3">
    <source>
        <dbReference type="PROSITE" id="PS51462"/>
    </source>
</evidence>
<dbReference type="RefSeq" id="WP_059039778.1">
    <property type="nucleotide sequence ID" value="NZ_JAADZU010000011.1"/>
</dbReference>
<proteinExistence type="predicted"/>
<comment type="cofactor">
    <cofactor evidence="1">
        <name>Mg(2+)</name>
        <dbReference type="ChEBI" id="CHEBI:18420"/>
    </cofactor>
</comment>
<dbReference type="PROSITE" id="PS51462">
    <property type="entry name" value="NUDIX"/>
    <property type="match status" value="1"/>
</dbReference>
<accession>A0A7K3LL30</accession>
<dbReference type="CDD" id="cd04690">
    <property type="entry name" value="NUDIX_Hydrolase"/>
    <property type="match status" value="1"/>
</dbReference>
<organism evidence="4 5">
    <name type="scientific">Gordonia desulfuricans</name>
    <dbReference type="NCBI Taxonomy" id="89051"/>
    <lineage>
        <taxon>Bacteria</taxon>
        <taxon>Bacillati</taxon>
        <taxon>Actinomycetota</taxon>
        <taxon>Actinomycetes</taxon>
        <taxon>Mycobacteriales</taxon>
        <taxon>Gordoniaceae</taxon>
        <taxon>Gordonia</taxon>
    </lineage>
</organism>
<evidence type="ECO:0000256" key="1">
    <source>
        <dbReference type="ARBA" id="ARBA00001946"/>
    </source>
</evidence>
<dbReference type="Pfam" id="PF00293">
    <property type="entry name" value="NUDIX"/>
    <property type="match status" value="1"/>
</dbReference>
<reference evidence="4 5" key="1">
    <citation type="submission" date="2020-01" db="EMBL/GenBank/DDBJ databases">
        <title>Investigation of new actinobacteria for the biodesulphurisation of diesel fuel.</title>
        <authorList>
            <person name="Athi Narayanan S.M."/>
        </authorList>
    </citation>
    <scope>NUCLEOTIDE SEQUENCE [LARGE SCALE GENOMIC DNA]</scope>
    <source>
        <strain evidence="4 5">213E</strain>
    </source>
</reference>
<dbReference type="SUPFAM" id="SSF55811">
    <property type="entry name" value="Nudix"/>
    <property type="match status" value="1"/>
</dbReference>
<keyword evidence="5" id="KW-1185">Reference proteome</keyword>
<dbReference type="GO" id="GO:0016787">
    <property type="term" value="F:hydrolase activity"/>
    <property type="evidence" value="ECO:0007669"/>
    <property type="project" value="UniProtKB-KW"/>
</dbReference>
<dbReference type="AlphaFoldDB" id="A0A7K3LL30"/>
<evidence type="ECO:0000313" key="4">
    <source>
        <dbReference type="EMBL" id="NDK88962.1"/>
    </source>
</evidence>
<comment type="caution">
    <text evidence="4">The sequence shown here is derived from an EMBL/GenBank/DDBJ whole genome shotgun (WGS) entry which is preliminary data.</text>
</comment>
<name>A0A7K3LL30_9ACTN</name>
<dbReference type="PANTHER" id="PTHR43046">
    <property type="entry name" value="GDP-MANNOSE MANNOSYL HYDROLASE"/>
    <property type="match status" value="1"/>
</dbReference>
<evidence type="ECO:0000313" key="5">
    <source>
        <dbReference type="Proteomes" id="UP000466307"/>
    </source>
</evidence>
<dbReference type="Gene3D" id="3.90.79.10">
    <property type="entry name" value="Nucleoside Triphosphate Pyrophosphohydrolase"/>
    <property type="match status" value="1"/>
</dbReference>
<dbReference type="PANTHER" id="PTHR43046:SF2">
    <property type="entry name" value="8-OXO-DGTP DIPHOSPHATASE-RELATED"/>
    <property type="match status" value="1"/>
</dbReference>
<sequence length="137" mass="14866">MSKSDKVIRVSAVVFCTDDGELLTVRKTGSTRFMLPGGKPEPGESPRQTAARECAEEIGVVLGPDDLTELGVFRAPAANEAGHLVEAVVFRHDVLPVDRPSAEIAELRWMRIDRLDPDVSLAPLLAERVIPLLLAGR</sequence>
<feature type="domain" description="Nudix hydrolase" evidence="3">
    <location>
        <begin position="5"/>
        <end position="137"/>
    </location>
</feature>
<dbReference type="EMBL" id="JAADZU010000011">
    <property type="protein sequence ID" value="NDK88962.1"/>
    <property type="molecule type" value="Genomic_DNA"/>
</dbReference>
<evidence type="ECO:0000256" key="2">
    <source>
        <dbReference type="ARBA" id="ARBA00022801"/>
    </source>
</evidence>
<protein>
    <submittedName>
        <fullName evidence="4">NUDIX domain-containing protein</fullName>
    </submittedName>
</protein>